<evidence type="ECO:0000313" key="3">
    <source>
        <dbReference type="Proteomes" id="UP000052268"/>
    </source>
</evidence>
<name>A0A0J7XHM6_9SPHN</name>
<evidence type="ECO:0000313" key="2">
    <source>
        <dbReference type="EMBL" id="KMS50653.1"/>
    </source>
</evidence>
<organism evidence="2 3">
    <name type="scientific">Novosphingobium barchaimii LL02</name>
    <dbReference type="NCBI Taxonomy" id="1114963"/>
    <lineage>
        <taxon>Bacteria</taxon>
        <taxon>Pseudomonadati</taxon>
        <taxon>Pseudomonadota</taxon>
        <taxon>Alphaproteobacteria</taxon>
        <taxon>Sphingomonadales</taxon>
        <taxon>Sphingomonadaceae</taxon>
        <taxon>Novosphingobium</taxon>
    </lineage>
</organism>
<dbReference type="NCBIfam" id="TIGR01764">
    <property type="entry name" value="excise"/>
    <property type="match status" value="1"/>
</dbReference>
<reference evidence="2 3" key="1">
    <citation type="journal article" date="2015" name="G3 (Bethesda)">
        <title>Insights into Ongoing Evolution of the Hexachlorocyclohexane Catabolic Pathway from Comparative Genomics of Ten Sphingomonadaceae Strains.</title>
        <authorList>
            <person name="Pearce S.L."/>
            <person name="Oakeshott J.G."/>
            <person name="Pandey G."/>
        </authorList>
    </citation>
    <scope>NUCLEOTIDE SEQUENCE [LARGE SCALE GENOMIC DNA]</scope>
    <source>
        <strain evidence="2 3">LL02</strain>
    </source>
</reference>
<dbReference type="OrthoDB" id="26212at2"/>
<comment type="caution">
    <text evidence="2">The sequence shown here is derived from an EMBL/GenBank/DDBJ whole genome shotgun (WGS) entry which is preliminary data.</text>
</comment>
<dbReference type="RefSeq" id="WP_030092865.1">
    <property type="nucleotide sequence ID" value="NZ_KQ130461.1"/>
</dbReference>
<dbReference type="Proteomes" id="UP000052268">
    <property type="component" value="Unassembled WGS sequence"/>
</dbReference>
<proteinExistence type="predicted"/>
<feature type="domain" description="Helix-turn-helix" evidence="1">
    <location>
        <begin position="81"/>
        <end position="128"/>
    </location>
</feature>
<evidence type="ECO:0000259" key="1">
    <source>
        <dbReference type="Pfam" id="PF12728"/>
    </source>
</evidence>
<dbReference type="PATRIC" id="fig|1114963.3.peg.4852"/>
<dbReference type="AlphaFoldDB" id="A0A0J7XHM6"/>
<dbReference type="InterPro" id="IPR041657">
    <property type="entry name" value="HTH_17"/>
</dbReference>
<keyword evidence="3" id="KW-1185">Reference proteome</keyword>
<gene>
    <name evidence="2" type="ORF">V474_06030</name>
</gene>
<accession>A0A0J7XHM6</accession>
<dbReference type="EMBL" id="JACU01000015">
    <property type="protein sequence ID" value="KMS50653.1"/>
    <property type="molecule type" value="Genomic_DNA"/>
</dbReference>
<dbReference type="Pfam" id="PF12728">
    <property type="entry name" value="HTH_17"/>
    <property type="match status" value="1"/>
</dbReference>
<sequence length="154" mass="17254">MNMLAHRQMPPTPQDAAIARLSGQVLAGYARQKRPLTLRVRDAEQEKPIELPAGAVSLLMDILDAMAAGRGVTIIPEDAELTTVQAADMLNVSRTFLINLLDTGVIPHRKVGTHRRIRMEDLMAYKARDDRDRETVLDELAREAQEQDMGYRHA</sequence>
<protein>
    <submittedName>
        <fullName evidence="2">Excisionase</fullName>
    </submittedName>
</protein>
<dbReference type="InterPro" id="IPR010093">
    <property type="entry name" value="SinI_DNA-bd"/>
</dbReference>
<dbReference type="GO" id="GO:0003677">
    <property type="term" value="F:DNA binding"/>
    <property type="evidence" value="ECO:0007669"/>
    <property type="project" value="InterPro"/>
</dbReference>